<dbReference type="EC" id="3.2.1.2" evidence="5"/>
<dbReference type="GO" id="GO:0016161">
    <property type="term" value="F:beta-amylase activity"/>
    <property type="evidence" value="ECO:0000318"/>
    <property type="project" value="GO_Central"/>
</dbReference>
<gene>
    <name evidence="6" type="ORF">MIMGU_mgv1a019039mg</name>
</gene>
<evidence type="ECO:0000256" key="1">
    <source>
        <dbReference type="ARBA" id="ARBA00005652"/>
    </source>
</evidence>
<dbReference type="GO" id="GO:0005983">
    <property type="term" value="P:starch catabolic process"/>
    <property type="evidence" value="ECO:0000318"/>
    <property type="project" value="GO_Central"/>
</dbReference>
<dbReference type="EMBL" id="KI630880">
    <property type="protein sequence ID" value="EYU32120.1"/>
    <property type="molecule type" value="Genomic_DNA"/>
</dbReference>
<protein>
    <recommendedName>
        <fullName evidence="5">Beta-amylase</fullName>
        <ecNumber evidence="5">3.2.1.2</ecNumber>
    </recommendedName>
</protein>
<dbReference type="GO" id="GO:0009507">
    <property type="term" value="C:chloroplast"/>
    <property type="evidence" value="ECO:0000318"/>
    <property type="project" value="GO_Central"/>
</dbReference>
<evidence type="ECO:0000313" key="6">
    <source>
        <dbReference type="EMBL" id="EYU32120.1"/>
    </source>
</evidence>
<dbReference type="SUPFAM" id="SSF51445">
    <property type="entry name" value="(Trans)glycosidases"/>
    <property type="match status" value="1"/>
</dbReference>
<evidence type="ECO:0000256" key="4">
    <source>
        <dbReference type="PIRSR" id="PIRSR601554-1"/>
    </source>
</evidence>
<accession>A0A022QZX8</accession>
<evidence type="ECO:0000313" key="7">
    <source>
        <dbReference type="Proteomes" id="UP000030748"/>
    </source>
</evidence>
<dbReference type="Gene3D" id="3.20.20.80">
    <property type="entry name" value="Glycosidases"/>
    <property type="match status" value="2"/>
</dbReference>
<dbReference type="PANTHER" id="PTHR31352">
    <property type="entry name" value="BETA-AMYLASE 1, CHLOROPLASTIC"/>
    <property type="match status" value="1"/>
</dbReference>
<comment type="similarity">
    <text evidence="1 5">Belongs to the glycosyl hydrolase 14 family.</text>
</comment>
<name>A0A022QZX8_ERYGU</name>
<keyword evidence="2 5" id="KW-0119">Carbohydrate metabolism</keyword>
<evidence type="ECO:0000256" key="2">
    <source>
        <dbReference type="ARBA" id="ARBA00023277"/>
    </source>
</evidence>
<dbReference type="PANTHER" id="PTHR31352:SF58">
    <property type="entry name" value="BETA-AMYLASE 2, CHLOROPLASTIC"/>
    <property type="match status" value="1"/>
</dbReference>
<sequence>MTLDGNDVSHPEELINSFQKLKAIGVEGMMVDTWWGITEPDTPQEYNLKGYRKLFTMIRNTGLKIQAYEQFMLAFRNEFVGFLLDGTICELQIGLGPCGELRFPSYPARNGWVYPGVGEFQCYDKYFIKNLKDAVVVAGKPDWGTGPSDKGYNGYYARFFLDWYSGTLLHHAYMILTSTNSVFYAHHISTRVAGIHWHYNHASHAAELTVGYYNIFGQKGYAPIVDVFKKNRTLLNFTCVELATVDKDGEAASDPESLVWQVLNTGWEAGLNVAGENALPCYDRDSYNRIIQNAKRSGIIKHPNGRQLNTFTYLRLGPILMEKANLDEFAIFVMKMKKA</sequence>
<dbReference type="eggNOG" id="ENOG502QTBX">
    <property type="taxonomic scope" value="Eukaryota"/>
</dbReference>
<feature type="active site" description="Proton acceptor" evidence="4">
    <location>
        <position position="276"/>
    </location>
</feature>
<evidence type="ECO:0000256" key="3">
    <source>
        <dbReference type="ARBA" id="ARBA00023326"/>
    </source>
</evidence>
<proteinExistence type="inferred from homology"/>
<dbReference type="Proteomes" id="UP000030748">
    <property type="component" value="Unassembled WGS sequence"/>
</dbReference>
<feature type="active site" description="Proton donor" evidence="4">
    <location>
        <position position="100"/>
    </location>
</feature>
<dbReference type="InterPro" id="IPR017853">
    <property type="entry name" value="GH"/>
</dbReference>
<reference evidence="6 7" key="1">
    <citation type="journal article" date="2013" name="Proc. Natl. Acad. Sci. U.S.A.">
        <title>Fine-scale variation in meiotic recombination in Mimulus inferred from population shotgun sequencing.</title>
        <authorList>
            <person name="Hellsten U."/>
            <person name="Wright K.M."/>
            <person name="Jenkins J."/>
            <person name="Shu S."/>
            <person name="Yuan Y."/>
            <person name="Wessler S.R."/>
            <person name="Schmutz J."/>
            <person name="Willis J.H."/>
            <person name="Rokhsar D.S."/>
        </authorList>
    </citation>
    <scope>NUCLEOTIDE SEQUENCE [LARGE SCALE GENOMIC DNA]</scope>
    <source>
        <strain evidence="7">cv. DUN x IM62</strain>
    </source>
</reference>
<evidence type="ECO:0000256" key="5">
    <source>
        <dbReference type="RuleBase" id="RU000509"/>
    </source>
</evidence>
<dbReference type="Pfam" id="PF01373">
    <property type="entry name" value="Glyco_hydro_14"/>
    <property type="match status" value="1"/>
</dbReference>
<dbReference type="InterPro" id="IPR001371">
    <property type="entry name" value="Glyco_hydro_14B_pln"/>
</dbReference>
<dbReference type="PRINTS" id="PR00842">
    <property type="entry name" value="GLHYDLASE14B"/>
</dbReference>
<comment type="catalytic activity">
    <reaction evidence="5">
        <text>Hydrolysis of (1-&gt;4)-alpha-D-glucosidic linkages in polysaccharides so as to remove successive maltose units from the non-reducing ends of the chains.</text>
        <dbReference type="EC" id="3.2.1.2"/>
    </reaction>
</comment>
<dbReference type="AlphaFoldDB" id="A0A022QZX8"/>
<keyword evidence="3 5" id="KW-0624">Polysaccharide degradation</keyword>
<organism evidence="6 7">
    <name type="scientific">Erythranthe guttata</name>
    <name type="common">Yellow monkey flower</name>
    <name type="synonym">Mimulus guttatus</name>
    <dbReference type="NCBI Taxonomy" id="4155"/>
    <lineage>
        <taxon>Eukaryota</taxon>
        <taxon>Viridiplantae</taxon>
        <taxon>Streptophyta</taxon>
        <taxon>Embryophyta</taxon>
        <taxon>Tracheophyta</taxon>
        <taxon>Spermatophyta</taxon>
        <taxon>Magnoliopsida</taxon>
        <taxon>eudicotyledons</taxon>
        <taxon>Gunneridae</taxon>
        <taxon>Pentapetalae</taxon>
        <taxon>asterids</taxon>
        <taxon>lamiids</taxon>
        <taxon>Lamiales</taxon>
        <taxon>Phrymaceae</taxon>
        <taxon>Erythranthe</taxon>
    </lineage>
</organism>
<keyword evidence="5" id="KW-0326">Glycosidase</keyword>
<keyword evidence="5" id="KW-0378">Hydrolase</keyword>
<dbReference type="PhylomeDB" id="A0A022QZX8"/>
<keyword evidence="7" id="KW-1185">Reference proteome</keyword>
<dbReference type="STRING" id="4155.A0A022QZX8"/>
<dbReference type="PRINTS" id="PR00750">
    <property type="entry name" value="BETAAMYLASE"/>
</dbReference>
<dbReference type="InterPro" id="IPR001554">
    <property type="entry name" value="Glyco_hydro_14"/>
</dbReference>